<evidence type="ECO:0000256" key="6">
    <source>
        <dbReference type="ARBA" id="ARBA00023136"/>
    </source>
</evidence>
<evidence type="ECO:0000256" key="7">
    <source>
        <dbReference type="SAM" id="MobiDB-lite"/>
    </source>
</evidence>
<evidence type="ECO:0000256" key="2">
    <source>
        <dbReference type="ARBA" id="ARBA00022448"/>
    </source>
</evidence>
<dbReference type="Gene3D" id="1.20.1250.20">
    <property type="entry name" value="MFS general substrate transporter like domains"/>
    <property type="match status" value="1"/>
</dbReference>
<reference evidence="10 11" key="1">
    <citation type="journal article" date="2005" name="J. Bacteriol.">
        <title>Complete genome sequence and analysis of the multiresistant nosocomial pathogen Corynebacterium jeikeium K411, a lipid-requiring bacterium of the human skin flora.</title>
        <authorList>
            <person name="Tauch A."/>
            <person name="Kaiser O."/>
            <person name="Hain T."/>
            <person name="Goesmann A."/>
            <person name="Weisshaar B."/>
            <person name="Albersmeier A."/>
            <person name="Bekel T."/>
            <person name="Bischoff N."/>
            <person name="Brune I."/>
            <person name="Chakraborty T."/>
            <person name="Kalinowski J."/>
            <person name="Meyer F."/>
            <person name="Rupp O."/>
            <person name="Schneiker S."/>
            <person name="Viehoever P."/>
            <person name="Puehler A."/>
        </authorList>
    </citation>
    <scope>NUCLEOTIDE SEQUENCE [LARGE SCALE GENOMIC DNA]</scope>
    <source>
        <strain evidence="10 11">K411</strain>
    </source>
</reference>
<feature type="transmembrane region" description="Helical" evidence="8">
    <location>
        <begin position="360"/>
        <end position="382"/>
    </location>
</feature>
<dbReference type="eggNOG" id="COG0477">
    <property type="taxonomic scope" value="Bacteria"/>
</dbReference>
<sequence length="458" mass="48873">MTEDTFGENYREVDTPEQIGQSKQNERNEQSKQSNRSNTVRSRRVAPSTRGAKTRAEKKYWMLVAFAVLAVAYAGNEFTPMMVFYRGENVFGSVFVDALLACYAAGIAAGLLLCGPLSDRYGRRIVMLPAPVISLVGSVLIAAGEMNEPLIFTGRLLSGFAVGIVMTAGGAWIKELSTPSFDPSAQEGSGARRATMSLTLGFAVGAALAGVLAEWGPAPGQTPYILSILLCAVSMIGILGVPETRQNAHLKMEGSFWSDLKVPSLRHPRFLTAVIPIAPWVFGCAGVAYAIMPSLAQDQVPYPIAFSAGITAIALACGFGIQQVSTKYINPNNSQAQQIGLVLVIIGMVVAAWTAHVGSLAGTVAVGLILGTGYGVCLITGLTEVQRIASADDLGGLTAFFYTITYIGFFFPMILSRLKDWFTYTEMLGFGAVVALIGLIVVTLTSKKFIPNPDQQRN</sequence>
<evidence type="ECO:0000256" key="5">
    <source>
        <dbReference type="ARBA" id="ARBA00022989"/>
    </source>
</evidence>
<dbReference type="STRING" id="306537.jk1940"/>
<dbReference type="EMBL" id="CR931997">
    <property type="protein sequence ID" value="CAI38121.1"/>
    <property type="molecule type" value="Genomic_DNA"/>
</dbReference>
<keyword evidence="11" id="KW-1185">Reference proteome</keyword>
<feature type="region of interest" description="Disordered" evidence="7">
    <location>
        <begin position="1"/>
        <end position="51"/>
    </location>
</feature>
<dbReference type="InterPro" id="IPR011701">
    <property type="entry name" value="MFS"/>
</dbReference>
<feature type="transmembrane region" description="Helical" evidence="8">
    <location>
        <begin position="304"/>
        <end position="324"/>
    </location>
</feature>
<dbReference type="PATRIC" id="fig|306537.10.peg.1969"/>
<feature type="transmembrane region" description="Helical" evidence="8">
    <location>
        <begin position="427"/>
        <end position="445"/>
    </location>
</feature>
<feature type="transmembrane region" description="Helical" evidence="8">
    <location>
        <begin position="194"/>
        <end position="212"/>
    </location>
</feature>
<dbReference type="GO" id="GO:0005886">
    <property type="term" value="C:plasma membrane"/>
    <property type="evidence" value="ECO:0007669"/>
    <property type="project" value="UniProtKB-SubCell"/>
</dbReference>
<protein>
    <submittedName>
        <fullName evidence="10">Putative permease of the major facilitator superfamily</fullName>
    </submittedName>
</protein>
<dbReference type="PROSITE" id="PS50850">
    <property type="entry name" value="MFS"/>
    <property type="match status" value="1"/>
</dbReference>
<dbReference type="OrthoDB" id="5242249at2"/>
<feature type="transmembrane region" description="Helical" evidence="8">
    <location>
        <begin position="150"/>
        <end position="173"/>
    </location>
</feature>
<feature type="transmembrane region" description="Helical" evidence="8">
    <location>
        <begin position="394"/>
        <end position="415"/>
    </location>
</feature>
<dbReference type="SUPFAM" id="SSF103473">
    <property type="entry name" value="MFS general substrate transporter"/>
    <property type="match status" value="1"/>
</dbReference>
<dbReference type="Pfam" id="PF07690">
    <property type="entry name" value="MFS_1"/>
    <property type="match status" value="1"/>
</dbReference>
<evidence type="ECO:0000259" key="9">
    <source>
        <dbReference type="PROSITE" id="PS50850"/>
    </source>
</evidence>
<dbReference type="HOGENOM" id="CLU_038683_1_0_11"/>
<organism evidence="10 11">
    <name type="scientific">Corynebacterium jeikeium (strain K411)</name>
    <dbReference type="NCBI Taxonomy" id="306537"/>
    <lineage>
        <taxon>Bacteria</taxon>
        <taxon>Bacillati</taxon>
        <taxon>Actinomycetota</taxon>
        <taxon>Actinomycetes</taxon>
        <taxon>Mycobacteriales</taxon>
        <taxon>Corynebacteriaceae</taxon>
        <taxon>Corynebacterium</taxon>
    </lineage>
</organism>
<feature type="transmembrane region" description="Helical" evidence="8">
    <location>
        <begin position="270"/>
        <end position="292"/>
    </location>
</feature>
<keyword evidence="6 8" id="KW-0472">Membrane</keyword>
<feature type="transmembrane region" description="Helical" evidence="8">
    <location>
        <begin position="336"/>
        <end position="354"/>
    </location>
</feature>
<feature type="transmembrane region" description="Helical" evidence="8">
    <location>
        <begin position="90"/>
        <end position="113"/>
    </location>
</feature>
<dbReference type="RefSeq" id="WP_011274229.1">
    <property type="nucleotide sequence ID" value="NC_007164.1"/>
</dbReference>
<keyword evidence="2" id="KW-0813">Transport</keyword>
<keyword evidence="5 8" id="KW-1133">Transmembrane helix</keyword>
<dbReference type="GO" id="GO:0022857">
    <property type="term" value="F:transmembrane transporter activity"/>
    <property type="evidence" value="ECO:0007669"/>
    <property type="project" value="InterPro"/>
</dbReference>
<proteinExistence type="predicted"/>
<evidence type="ECO:0000256" key="3">
    <source>
        <dbReference type="ARBA" id="ARBA00022475"/>
    </source>
</evidence>
<evidence type="ECO:0000256" key="1">
    <source>
        <dbReference type="ARBA" id="ARBA00004651"/>
    </source>
</evidence>
<dbReference type="Proteomes" id="UP000000545">
    <property type="component" value="Chromosome"/>
</dbReference>
<keyword evidence="3" id="KW-1003">Cell membrane</keyword>
<dbReference type="InterPro" id="IPR036259">
    <property type="entry name" value="MFS_trans_sf"/>
</dbReference>
<feature type="transmembrane region" description="Helical" evidence="8">
    <location>
        <begin position="224"/>
        <end position="242"/>
    </location>
</feature>
<evidence type="ECO:0000313" key="11">
    <source>
        <dbReference type="Proteomes" id="UP000000545"/>
    </source>
</evidence>
<comment type="subcellular location">
    <subcellularLocation>
        <location evidence="1">Cell membrane</location>
        <topology evidence="1">Multi-pass membrane protein</topology>
    </subcellularLocation>
</comment>
<keyword evidence="4 8" id="KW-0812">Transmembrane</keyword>
<evidence type="ECO:0000256" key="8">
    <source>
        <dbReference type="SAM" id="Phobius"/>
    </source>
</evidence>
<feature type="transmembrane region" description="Helical" evidence="8">
    <location>
        <begin position="125"/>
        <end position="144"/>
    </location>
</feature>
<dbReference type="AlphaFoldDB" id="Q4JST6"/>
<evidence type="ECO:0000313" key="10">
    <source>
        <dbReference type="EMBL" id="CAI38121.1"/>
    </source>
</evidence>
<accession>Q4JST6</accession>
<feature type="transmembrane region" description="Helical" evidence="8">
    <location>
        <begin position="60"/>
        <end position="78"/>
    </location>
</feature>
<evidence type="ECO:0000256" key="4">
    <source>
        <dbReference type="ARBA" id="ARBA00022692"/>
    </source>
</evidence>
<name>Q4JST6_CORJK</name>
<feature type="domain" description="Major facilitator superfamily (MFS) profile" evidence="9">
    <location>
        <begin position="60"/>
        <end position="458"/>
    </location>
</feature>
<dbReference type="PANTHER" id="PTHR23517">
    <property type="entry name" value="RESISTANCE PROTEIN MDTM, PUTATIVE-RELATED-RELATED"/>
    <property type="match status" value="1"/>
</dbReference>
<dbReference type="InterPro" id="IPR050171">
    <property type="entry name" value="MFS_Transporters"/>
</dbReference>
<gene>
    <name evidence="10" type="ordered locus">jk1940</name>
</gene>
<dbReference type="KEGG" id="cjk:jk1940"/>
<dbReference type="InterPro" id="IPR020846">
    <property type="entry name" value="MFS_dom"/>
</dbReference>